<dbReference type="PANTHER" id="PTHR43820">
    <property type="entry name" value="HIGH-AFFINITY BRANCHED-CHAIN AMINO ACID TRANSPORT ATP-BINDING PROTEIN LIVF"/>
    <property type="match status" value="1"/>
</dbReference>
<feature type="domain" description="ABC transporter" evidence="7">
    <location>
        <begin position="10"/>
        <end position="249"/>
    </location>
</feature>
<evidence type="ECO:0000256" key="5">
    <source>
        <dbReference type="ARBA" id="ARBA00022840"/>
    </source>
</evidence>
<accession>A0A5B8RT28</accession>
<keyword evidence="2" id="KW-0813">Transport</keyword>
<sequence>MSEQPAKTMLEVNGIEVIYNHVILVLKGVSLTVPEGGIVAILGGNGAGKTTTLRAISNLLKGERGEVTKGSIEYRGERIENLTPSDLVRRGVVQVMEGRHCFAHLTIEENLYTGAYTRTSKAEIAANLEKVYSYFPRLKERRKSQAAYTSGGEQQMCAIGRALMSAPALVLLDEPSMGLAPQLVEEVFNIVRELNAKEGTTFLLAEQNTNMALKYANYGYIMESGRVVMDGSAAELASNEDVKEFYLGVGGAERKSFRDVKSYKRRKRWLA</sequence>
<keyword evidence="5 8" id="KW-0067">ATP-binding</keyword>
<dbReference type="GO" id="GO:0015658">
    <property type="term" value="F:branched-chain amino acid transmembrane transporter activity"/>
    <property type="evidence" value="ECO:0007669"/>
    <property type="project" value="TreeGrafter"/>
</dbReference>
<dbReference type="CDD" id="cd03224">
    <property type="entry name" value="ABC_TM1139_LivF_branched"/>
    <property type="match status" value="1"/>
</dbReference>
<evidence type="ECO:0000313" key="8">
    <source>
        <dbReference type="EMBL" id="QEA12630.1"/>
    </source>
</evidence>
<name>A0A5B8RT28_9BURK</name>
<dbReference type="OrthoDB" id="9776369at2"/>
<gene>
    <name evidence="8" type="ORF">FOZ74_06070</name>
</gene>
<evidence type="ECO:0000256" key="6">
    <source>
        <dbReference type="ARBA" id="ARBA00022970"/>
    </source>
</evidence>
<evidence type="ECO:0000256" key="1">
    <source>
        <dbReference type="ARBA" id="ARBA00005417"/>
    </source>
</evidence>
<evidence type="ECO:0000259" key="7">
    <source>
        <dbReference type="PROSITE" id="PS50893"/>
    </source>
</evidence>
<dbReference type="InterPro" id="IPR027417">
    <property type="entry name" value="P-loop_NTPase"/>
</dbReference>
<keyword evidence="3" id="KW-1003">Cell membrane</keyword>
<evidence type="ECO:0000313" key="9">
    <source>
        <dbReference type="Proteomes" id="UP000321199"/>
    </source>
</evidence>
<dbReference type="InterPro" id="IPR052156">
    <property type="entry name" value="BCAA_Transport_ATP-bd_LivF"/>
</dbReference>
<dbReference type="PANTHER" id="PTHR43820:SF8">
    <property type="entry name" value="ABC TRANSPORTER SUBSTRATE-BINDING PROTEIN"/>
    <property type="match status" value="1"/>
</dbReference>
<dbReference type="EMBL" id="CP042344">
    <property type="protein sequence ID" value="QEA12630.1"/>
    <property type="molecule type" value="Genomic_DNA"/>
</dbReference>
<dbReference type="Pfam" id="PF00005">
    <property type="entry name" value="ABC_tran"/>
    <property type="match status" value="1"/>
</dbReference>
<evidence type="ECO:0000256" key="4">
    <source>
        <dbReference type="ARBA" id="ARBA00022741"/>
    </source>
</evidence>
<evidence type="ECO:0000256" key="3">
    <source>
        <dbReference type="ARBA" id="ARBA00022475"/>
    </source>
</evidence>
<dbReference type="GO" id="GO:0005524">
    <property type="term" value="F:ATP binding"/>
    <property type="evidence" value="ECO:0007669"/>
    <property type="project" value="UniProtKB-KW"/>
</dbReference>
<dbReference type="SMART" id="SM00382">
    <property type="entry name" value="AAA"/>
    <property type="match status" value="1"/>
</dbReference>
<dbReference type="InterPro" id="IPR003593">
    <property type="entry name" value="AAA+_ATPase"/>
</dbReference>
<protein>
    <submittedName>
        <fullName evidence="8">ABC transporter ATP-binding protein</fullName>
    </submittedName>
</protein>
<dbReference type="Gene3D" id="3.40.50.300">
    <property type="entry name" value="P-loop containing nucleotide triphosphate hydrolases"/>
    <property type="match status" value="1"/>
</dbReference>
<keyword evidence="6" id="KW-0029">Amino-acid transport</keyword>
<dbReference type="PROSITE" id="PS50893">
    <property type="entry name" value="ABC_TRANSPORTER_2"/>
    <property type="match status" value="1"/>
</dbReference>
<dbReference type="KEGG" id="cof:FOZ74_06070"/>
<dbReference type="GO" id="GO:0016887">
    <property type="term" value="F:ATP hydrolysis activity"/>
    <property type="evidence" value="ECO:0007669"/>
    <property type="project" value="InterPro"/>
</dbReference>
<dbReference type="AlphaFoldDB" id="A0A5B8RT28"/>
<dbReference type="GO" id="GO:0015807">
    <property type="term" value="P:L-amino acid transport"/>
    <property type="evidence" value="ECO:0007669"/>
    <property type="project" value="TreeGrafter"/>
</dbReference>
<keyword evidence="9" id="KW-1185">Reference proteome</keyword>
<keyword evidence="4" id="KW-0547">Nucleotide-binding</keyword>
<dbReference type="InterPro" id="IPR003439">
    <property type="entry name" value="ABC_transporter-like_ATP-bd"/>
</dbReference>
<dbReference type="Proteomes" id="UP000321199">
    <property type="component" value="Chromosome"/>
</dbReference>
<evidence type="ECO:0000256" key="2">
    <source>
        <dbReference type="ARBA" id="ARBA00022448"/>
    </source>
</evidence>
<dbReference type="RefSeq" id="WP_146912225.1">
    <property type="nucleotide sequence ID" value="NZ_CP042344.1"/>
</dbReference>
<keyword evidence="3" id="KW-0472">Membrane</keyword>
<proteinExistence type="inferred from homology"/>
<organism evidence="8 9">
    <name type="scientific">Comamonas flocculans</name>
    <dbReference type="NCBI Taxonomy" id="2597701"/>
    <lineage>
        <taxon>Bacteria</taxon>
        <taxon>Pseudomonadati</taxon>
        <taxon>Pseudomonadota</taxon>
        <taxon>Betaproteobacteria</taxon>
        <taxon>Burkholderiales</taxon>
        <taxon>Comamonadaceae</taxon>
        <taxon>Comamonas</taxon>
    </lineage>
</organism>
<dbReference type="SUPFAM" id="SSF52540">
    <property type="entry name" value="P-loop containing nucleoside triphosphate hydrolases"/>
    <property type="match status" value="1"/>
</dbReference>
<reference evidence="8 9" key="1">
    <citation type="submission" date="2019-07" db="EMBL/GenBank/DDBJ databases">
        <title>Complete genome sequence of Comamonas sp. NLF 7-7 isolated from livestock.</title>
        <authorList>
            <person name="Kim D.H."/>
            <person name="Kim J.G."/>
        </authorList>
    </citation>
    <scope>NUCLEOTIDE SEQUENCE [LARGE SCALE GENOMIC DNA]</scope>
    <source>
        <strain evidence="8 9">NLF 7-7</strain>
    </source>
</reference>
<comment type="similarity">
    <text evidence="1">Belongs to the ABC transporter superfamily.</text>
</comment>